<dbReference type="OrthoDB" id="14927at2"/>
<dbReference type="EMBL" id="SMFV01000003">
    <property type="protein sequence ID" value="TCK04651.1"/>
    <property type="molecule type" value="Genomic_DNA"/>
</dbReference>
<dbReference type="Proteomes" id="UP000295777">
    <property type="component" value="Unassembled WGS sequence"/>
</dbReference>
<evidence type="ECO:0008006" key="3">
    <source>
        <dbReference type="Google" id="ProtNLM"/>
    </source>
</evidence>
<accession>A0A4R1GCZ9</accession>
<keyword evidence="2" id="KW-1185">Reference proteome</keyword>
<dbReference type="RefSeq" id="WP_132526560.1">
    <property type="nucleotide sequence ID" value="NZ_SMFV01000003.1"/>
</dbReference>
<gene>
    <name evidence="1" type="ORF">CLV27_1084</name>
</gene>
<evidence type="ECO:0000313" key="1">
    <source>
        <dbReference type="EMBL" id="TCK04651.1"/>
    </source>
</evidence>
<comment type="caution">
    <text evidence="1">The sequence shown here is derived from an EMBL/GenBank/DDBJ whole genome shotgun (WGS) entry which is preliminary data.</text>
</comment>
<dbReference type="AlphaFoldDB" id="A0A4R1GCZ9"/>
<sequence>MEERLTKEELIEVMAILMEEEGFEIYEPMAEGEEYLPDFLAVFEDENGERQQIAVQVEDCYTVKTEEAEKKAKAIAEHCRKSGESFFFVVPLECEEEGKKKFEEWGLSDVAEFIPVGIEFEEEGGEEKL</sequence>
<protein>
    <recommendedName>
        <fullName evidence="3">Restriction endonuclease</fullName>
    </recommendedName>
</protein>
<evidence type="ECO:0000313" key="2">
    <source>
        <dbReference type="Proteomes" id="UP000295777"/>
    </source>
</evidence>
<name>A0A4R1GCZ9_9BACT</name>
<organism evidence="1 2">
    <name type="scientific">Phorcysia thermohydrogeniphila</name>
    <dbReference type="NCBI Taxonomy" id="936138"/>
    <lineage>
        <taxon>Bacteria</taxon>
        <taxon>Pseudomonadati</taxon>
        <taxon>Aquificota</taxon>
        <taxon>Aquificia</taxon>
        <taxon>Desulfurobacteriales</taxon>
        <taxon>Desulfurobacteriaceae</taxon>
        <taxon>Phorcysia</taxon>
    </lineage>
</organism>
<proteinExistence type="predicted"/>
<reference evidence="1 2" key="1">
    <citation type="submission" date="2019-03" db="EMBL/GenBank/DDBJ databases">
        <title>Genomic Encyclopedia of Archaeal and Bacterial Type Strains, Phase II (KMG-II): from individual species to whole genera.</title>
        <authorList>
            <person name="Goeker M."/>
        </authorList>
    </citation>
    <scope>NUCLEOTIDE SEQUENCE [LARGE SCALE GENOMIC DNA]</scope>
    <source>
        <strain evidence="1 2">DSM 24425</strain>
    </source>
</reference>